<reference evidence="2" key="1">
    <citation type="journal article" date="2021" name="PeerJ">
        <title>Extensive microbial diversity within the chicken gut microbiome revealed by metagenomics and culture.</title>
        <authorList>
            <person name="Gilroy R."/>
            <person name="Ravi A."/>
            <person name="Getino M."/>
            <person name="Pursley I."/>
            <person name="Horton D.L."/>
            <person name="Alikhan N.F."/>
            <person name="Baker D."/>
            <person name="Gharbi K."/>
            <person name="Hall N."/>
            <person name="Watson M."/>
            <person name="Adriaenssens E.M."/>
            <person name="Foster-Nyarko E."/>
            <person name="Jarju S."/>
            <person name="Secka A."/>
            <person name="Antonio M."/>
            <person name="Oren A."/>
            <person name="Chaudhuri R.R."/>
            <person name="La Ragione R."/>
            <person name="Hildebrand F."/>
            <person name="Pallen M.J."/>
        </authorList>
    </citation>
    <scope>NUCLEOTIDE SEQUENCE</scope>
    <source>
        <strain evidence="2">B3-3758</strain>
    </source>
</reference>
<proteinExistence type="predicted"/>
<evidence type="ECO:0000256" key="1">
    <source>
        <dbReference type="SAM" id="SignalP"/>
    </source>
</evidence>
<dbReference type="EMBL" id="JAHLFO010000023">
    <property type="protein sequence ID" value="MBU3813330.1"/>
    <property type="molecule type" value="Genomic_DNA"/>
</dbReference>
<dbReference type="Gene3D" id="2.40.160.20">
    <property type="match status" value="1"/>
</dbReference>
<feature type="signal peptide" evidence="1">
    <location>
        <begin position="1"/>
        <end position="20"/>
    </location>
</feature>
<sequence>MKRIVLSMLLALGSLAFCMAQEMQEVVYLKNGSIIRGTIIEQVPDKSLKIQTNDGSIFAYEMAEVEKITKEQATAYENNKRLTPNGNGVKRGYRGFVDLGYATGTYYNGTNRMEVLTSHGYQFNPYIYAGLGTGLHYYFGEDYGEDDFIWAVPIFANFRADFMNKKIAPFLDLKIGYIRYNDANGFYLSPTVGYRFGFNSNLALNIGVGYNLQQYHRNSDVSYLLHHASFKLGLEF</sequence>
<organism evidence="2 3">
    <name type="scientific">Candidatus Bacteroides intestinipullorum</name>
    <dbReference type="NCBI Taxonomy" id="2838471"/>
    <lineage>
        <taxon>Bacteria</taxon>
        <taxon>Pseudomonadati</taxon>
        <taxon>Bacteroidota</taxon>
        <taxon>Bacteroidia</taxon>
        <taxon>Bacteroidales</taxon>
        <taxon>Bacteroidaceae</taxon>
        <taxon>Bacteroides</taxon>
    </lineage>
</organism>
<evidence type="ECO:0000313" key="2">
    <source>
        <dbReference type="EMBL" id="MBU3813330.1"/>
    </source>
</evidence>
<dbReference type="AlphaFoldDB" id="A0A9E2NMU6"/>
<name>A0A9E2NMU6_9BACE</name>
<dbReference type="Proteomes" id="UP000824236">
    <property type="component" value="Unassembled WGS sequence"/>
</dbReference>
<feature type="chain" id="PRO_5038396139" description="Outer membrane protein beta-barrel domain-containing protein" evidence="1">
    <location>
        <begin position="21"/>
        <end position="236"/>
    </location>
</feature>
<evidence type="ECO:0000313" key="3">
    <source>
        <dbReference type="Proteomes" id="UP000824236"/>
    </source>
</evidence>
<accession>A0A9E2NMU6</accession>
<keyword evidence="1" id="KW-0732">Signal</keyword>
<evidence type="ECO:0008006" key="4">
    <source>
        <dbReference type="Google" id="ProtNLM"/>
    </source>
</evidence>
<protein>
    <recommendedName>
        <fullName evidence="4">Outer membrane protein beta-barrel domain-containing protein</fullName>
    </recommendedName>
</protein>
<reference evidence="2" key="2">
    <citation type="submission" date="2021-04" db="EMBL/GenBank/DDBJ databases">
        <authorList>
            <person name="Gilroy R."/>
        </authorList>
    </citation>
    <scope>NUCLEOTIDE SEQUENCE</scope>
    <source>
        <strain evidence="2">B3-3758</strain>
    </source>
</reference>
<comment type="caution">
    <text evidence="2">The sequence shown here is derived from an EMBL/GenBank/DDBJ whole genome shotgun (WGS) entry which is preliminary data.</text>
</comment>
<gene>
    <name evidence="2" type="ORF">H9791_02320</name>
</gene>